<organism evidence="1 2">
    <name type="scientific">Paspalum notatum var. saurae</name>
    <dbReference type="NCBI Taxonomy" id="547442"/>
    <lineage>
        <taxon>Eukaryota</taxon>
        <taxon>Viridiplantae</taxon>
        <taxon>Streptophyta</taxon>
        <taxon>Embryophyta</taxon>
        <taxon>Tracheophyta</taxon>
        <taxon>Spermatophyta</taxon>
        <taxon>Magnoliopsida</taxon>
        <taxon>Liliopsida</taxon>
        <taxon>Poales</taxon>
        <taxon>Poaceae</taxon>
        <taxon>PACMAD clade</taxon>
        <taxon>Panicoideae</taxon>
        <taxon>Andropogonodae</taxon>
        <taxon>Paspaleae</taxon>
        <taxon>Paspalinae</taxon>
        <taxon>Paspalum</taxon>
    </lineage>
</organism>
<gene>
    <name evidence="1" type="ORF">U9M48_002679</name>
</gene>
<accession>A0AAQ3SHM3</accession>
<sequence length="194" mass="20935">MLPLCLALSPPRLPSFPTSSSLLLPLRGVQAAPVPPTRDASKLLQQPDAQQHFQVEGPSPSSTSATSIYCILPFLRSVERKAKRHSVDLARPTIRAAAGTPFPTPTAGLFYPMAEAPPWTECAPTLGRPSSPSCRPFLHLPGCVSLPRQQGAAPLHQQAAPMARDLPLLCGDAWPVLDEMFQQDTALSMLMLQR</sequence>
<keyword evidence="2" id="KW-1185">Reference proteome</keyword>
<reference evidence="1 2" key="1">
    <citation type="submission" date="2024-02" db="EMBL/GenBank/DDBJ databases">
        <title>High-quality chromosome-scale genome assembly of Pensacola bahiagrass (Paspalum notatum Flugge var. saurae).</title>
        <authorList>
            <person name="Vega J.M."/>
            <person name="Podio M."/>
            <person name="Orjuela J."/>
            <person name="Siena L.A."/>
            <person name="Pessino S.C."/>
            <person name="Combes M.C."/>
            <person name="Mariac C."/>
            <person name="Albertini E."/>
            <person name="Pupilli F."/>
            <person name="Ortiz J.P.A."/>
            <person name="Leblanc O."/>
        </authorList>
    </citation>
    <scope>NUCLEOTIDE SEQUENCE [LARGE SCALE GENOMIC DNA]</scope>
    <source>
        <strain evidence="1">R1</strain>
        <tissue evidence="1">Leaf</tissue>
    </source>
</reference>
<dbReference type="AlphaFoldDB" id="A0AAQ3SHM3"/>
<evidence type="ECO:0000313" key="2">
    <source>
        <dbReference type="Proteomes" id="UP001341281"/>
    </source>
</evidence>
<proteinExistence type="predicted"/>
<dbReference type="Proteomes" id="UP001341281">
    <property type="component" value="Chromosome 01"/>
</dbReference>
<protein>
    <submittedName>
        <fullName evidence="1">Uncharacterized protein</fullName>
    </submittedName>
</protein>
<evidence type="ECO:0000313" key="1">
    <source>
        <dbReference type="EMBL" id="WVZ51542.1"/>
    </source>
</evidence>
<dbReference type="EMBL" id="CP144745">
    <property type="protein sequence ID" value="WVZ51542.1"/>
    <property type="molecule type" value="Genomic_DNA"/>
</dbReference>
<name>A0AAQ3SHM3_PASNO</name>